<dbReference type="KEGG" id="hro:HELRODRAFT_158841"/>
<dbReference type="EnsemblMetazoa" id="HelroT158841">
    <property type="protein sequence ID" value="HelroP158841"/>
    <property type="gene ID" value="HelroG158841"/>
</dbReference>
<gene>
    <name evidence="2" type="primary">20198069</name>
    <name evidence="1" type="ORF">HELRODRAFT_158841</name>
</gene>
<protein>
    <submittedName>
        <fullName evidence="1 2">Uncharacterized protein</fullName>
    </submittedName>
</protein>
<name>T1ENB9_HELRO</name>
<reference evidence="3" key="1">
    <citation type="submission" date="2012-12" db="EMBL/GenBank/DDBJ databases">
        <authorList>
            <person name="Hellsten U."/>
            <person name="Grimwood J."/>
            <person name="Chapman J.A."/>
            <person name="Shapiro H."/>
            <person name="Aerts A."/>
            <person name="Otillar R.P."/>
            <person name="Terry A.Y."/>
            <person name="Boore J.L."/>
            <person name="Simakov O."/>
            <person name="Marletaz F."/>
            <person name="Cho S.-J."/>
            <person name="Edsinger-Gonzales E."/>
            <person name="Havlak P."/>
            <person name="Kuo D.-H."/>
            <person name="Larsson T."/>
            <person name="Lv J."/>
            <person name="Arendt D."/>
            <person name="Savage R."/>
            <person name="Osoegawa K."/>
            <person name="de Jong P."/>
            <person name="Lindberg D.R."/>
            <person name="Seaver E.C."/>
            <person name="Weisblat D.A."/>
            <person name="Putnam N.H."/>
            <person name="Grigoriev I.V."/>
            <person name="Rokhsar D.S."/>
        </authorList>
    </citation>
    <scope>NUCLEOTIDE SEQUENCE</scope>
</reference>
<evidence type="ECO:0000313" key="2">
    <source>
        <dbReference type="EnsemblMetazoa" id="HelroP158841"/>
    </source>
</evidence>
<keyword evidence="3" id="KW-1185">Reference proteome</keyword>
<dbReference type="Proteomes" id="UP000015101">
    <property type="component" value="Unassembled WGS sequence"/>
</dbReference>
<dbReference type="InParanoid" id="T1ENB9"/>
<proteinExistence type="predicted"/>
<dbReference type="AlphaFoldDB" id="T1ENB9"/>
<accession>T1ENB9</accession>
<dbReference type="GeneID" id="20198069"/>
<evidence type="ECO:0000313" key="3">
    <source>
        <dbReference type="Proteomes" id="UP000015101"/>
    </source>
</evidence>
<dbReference type="RefSeq" id="XP_009009059.1">
    <property type="nucleotide sequence ID" value="XM_009010811.1"/>
</dbReference>
<dbReference type="CTD" id="20198069"/>
<dbReference type="EMBL" id="KB095811">
    <property type="protein sequence ID" value="ESO12339.1"/>
    <property type="molecule type" value="Genomic_DNA"/>
</dbReference>
<evidence type="ECO:0000313" key="1">
    <source>
        <dbReference type="EMBL" id="ESO12339.1"/>
    </source>
</evidence>
<dbReference type="EMBL" id="AMQM01000142">
    <property type="status" value="NOT_ANNOTATED_CDS"/>
    <property type="molecule type" value="Genomic_DNA"/>
</dbReference>
<reference evidence="2" key="3">
    <citation type="submission" date="2015-06" db="UniProtKB">
        <authorList>
            <consortium name="EnsemblMetazoa"/>
        </authorList>
    </citation>
    <scope>IDENTIFICATION</scope>
</reference>
<dbReference type="HOGENOM" id="CLU_1770062_0_0_1"/>
<reference evidence="1 3" key="2">
    <citation type="journal article" date="2013" name="Nature">
        <title>Insights into bilaterian evolution from three spiralian genomes.</title>
        <authorList>
            <person name="Simakov O."/>
            <person name="Marletaz F."/>
            <person name="Cho S.J."/>
            <person name="Edsinger-Gonzales E."/>
            <person name="Havlak P."/>
            <person name="Hellsten U."/>
            <person name="Kuo D.H."/>
            <person name="Larsson T."/>
            <person name="Lv J."/>
            <person name="Arendt D."/>
            <person name="Savage R."/>
            <person name="Osoegawa K."/>
            <person name="de Jong P."/>
            <person name="Grimwood J."/>
            <person name="Chapman J.A."/>
            <person name="Shapiro H."/>
            <person name="Aerts A."/>
            <person name="Otillar R.P."/>
            <person name="Terry A.Y."/>
            <person name="Boore J.L."/>
            <person name="Grigoriev I.V."/>
            <person name="Lindberg D.R."/>
            <person name="Seaver E.C."/>
            <person name="Weisblat D.A."/>
            <person name="Putnam N.H."/>
            <person name="Rokhsar D.S."/>
        </authorList>
    </citation>
    <scope>NUCLEOTIDE SEQUENCE</scope>
</reference>
<sequence length="147" mass="16452">MPQFKSVVCACHINLLEIVLHVLISECGRRLKRTNLCLLVADPDHLDKQDLQYKSSSPDWVDKRQINTDVGLFAGLTPLPLAQTDASYTQSNAVIKISSLSYCIHTFIASNRIQPISDPLFLLQQVIHLIIELSDYGFAYAPDLLIS</sequence>
<organism evidence="2 3">
    <name type="scientific">Helobdella robusta</name>
    <name type="common">Californian leech</name>
    <dbReference type="NCBI Taxonomy" id="6412"/>
    <lineage>
        <taxon>Eukaryota</taxon>
        <taxon>Metazoa</taxon>
        <taxon>Spiralia</taxon>
        <taxon>Lophotrochozoa</taxon>
        <taxon>Annelida</taxon>
        <taxon>Clitellata</taxon>
        <taxon>Hirudinea</taxon>
        <taxon>Rhynchobdellida</taxon>
        <taxon>Glossiphoniidae</taxon>
        <taxon>Helobdella</taxon>
    </lineage>
</organism>